<protein>
    <submittedName>
        <fullName evidence="1">Uncharacterized protein</fullName>
    </submittedName>
</protein>
<gene>
    <name evidence="1" type="ORF">EGYM00163_LOCUS35193</name>
</gene>
<name>A0A7S4G3H0_9EUGL</name>
<dbReference type="EMBL" id="HBJA01102202">
    <property type="protein sequence ID" value="CAE0823989.1"/>
    <property type="molecule type" value="Transcribed_RNA"/>
</dbReference>
<reference evidence="1" key="1">
    <citation type="submission" date="2021-01" db="EMBL/GenBank/DDBJ databases">
        <authorList>
            <person name="Corre E."/>
            <person name="Pelletier E."/>
            <person name="Niang G."/>
            <person name="Scheremetjew M."/>
            <person name="Finn R."/>
            <person name="Kale V."/>
            <person name="Holt S."/>
            <person name="Cochrane G."/>
            <person name="Meng A."/>
            <person name="Brown T."/>
            <person name="Cohen L."/>
        </authorList>
    </citation>
    <scope>NUCLEOTIDE SEQUENCE</scope>
    <source>
        <strain evidence="1">CCMP1594</strain>
    </source>
</reference>
<dbReference type="AlphaFoldDB" id="A0A7S4G3H0"/>
<proteinExistence type="predicted"/>
<accession>A0A7S4G3H0</accession>
<organism evidence="1">
    <name type="scientific">Eutreptiella gymnastica</name>
    <dbReference type="NCBI Taxonomy" id="73025"/>
    <lineage>
        <taxon>Eukaryota</taxon>
        <taxon>Discoba</taxon>
        <taxon>Euglenozoa</taxon>
        <taxon>Euglenida</taxon>
        <taxon>Spirocuta</taxon>
        <taxon>Euglenophyceae</taxon>
        <taxon>Eutreptiales</taxon>
        <taxon>Eutreptiaceae</taxon>
        <taxon>Eutreptiella</taxon>
    </lineage>
</organism>
<sequence length="138" mass="15235">MRAVQLLHVSACGCCFYRLKGELAQKFVSAQVIPDNQCCTYSKVICVVVFNRTAYDGILHFVSEQVATNLRWSSLLSSFLIFLVQLELVSDSGFFFFFLHFLAAVPHTLSDDAAAPTCLIATAFCGGQKYILLAPDPL</sequence>
<evidence type="ECO:0000313" key="1">
    <source>
        <dbReference type="EMBL" id="CAE0823989.1"/>
    </source>
</evidence>